<proteinExistence type="predicted"/>
<evidence type="ECO:0000313" key="2">
    <source>
        <dbReference type="Proteomes" id="UP000515854"/>
    </source>
</evidence>
<sequence length="74" mass="8297">MNNSYRGLRVFPIENPEIYSGNRKDRQGQPVPSGTIKGCNGLGSAYIKWDNGNETLIQLNKVETYGQYDSSRLS</sequence>
<dbReference type="EMBL" id="MT776806">
    <property type="protein sequence ID" value="QNJ59253.1"/>
    <property type="molecule type" value="Genomic_DNA"/>
</dbReference>
<protein>
    <submittedName>
        <fullName evidence="1">Uncharacterized protein</fullName>
    </submittedName>
</protein>
<accession>A0A7G8LPT1</accession>
<name>A0A7G8LPT1_9CAUD</name>
<organism evidence="1 2">
    <name type="scientific">Mycobacterium phage MrMiyagi</name>
    <dbReference type="NCBI Taxonomy" id="2762395"/>
    <lineage>
        <taxon>Viruses</taxon>
        <taxon>Duplodnaviria</taxon>
        <taxon>Heunggongvirae</taxon>
        <taxon>Uroviricota</taxon>
        <taxon>Caudoviricetes</taxon>
        <taxon>Fowlmouthvirus</taxon>
        <taxon>Fowlmouthvirus fowlmouth</taxon>
    </lineage>
</organism>
<evidence type="ECO:0000313" key="1">
    <source>
        <dbReference type="EMBL" id="QNJ59253.1"/>
    </source>
</evidence>
<gene>
    <name evidence="1" type="primary">39</name>
    <name evidence="1" type="ORF">SEA_MRMIYAGI_39</name>
</gene>
<dbReference type="Proteomes" id="UP000515854">
    <property type="component" value="Genome"/>
</dbReference>
<reference evidence="1 2" key="1">
    <citation type="submission" date="2020-07" db="EMBL/GenBank/DDBJ databases">
        <authorList>
            <person name="Baliraine F.N."/>
            <person name="Frederick G.D."/>
            <person name="Mills R.B."/>
            <person name="Woodruff J.W."/>
            <person name="Richardson W.J."/>
            <person name="Garlena R.A."/>
            <person name="Russell D.A."/>
            <person name="Pope W.H."/>
            <person name="Jacobs-Sera D."/>
            <person name="Hatfull G.F."/>
        </authorList>
    </citation>
    <scope>NUCLEOTIDE SEQUENCE [LARGE SCALE GENOMIC DNA]</scope>
</reference>